<evidence type="ECO:0000313" key="2">
    <source>
        <dbReference type="EMBL" id="OKL44084.1"/>
    </source>
</evidence>
<reference evidence="2 3" key="1">
    <citation type="submission" date="2016-03" db="EMBL/GenBank/DDBJ databases">
        <title>Genome sequence of Nesiotobacter sp. nov., a moderately halophilic alphaproteobacterium isolated from the Yellow Sea, China.</title>
        <authorList>
            <person name="Zhang G."/>
            <person name="Zhang R."/>
        </authorList>
    </citation>
    <scope>NUCLEOTIDE SEQUENCE [LARGE SCALE GENOMIC DNA]</scope>
    <source>
        <strain evidence="2 3">WB1-6</strain>
    </source>
</reference>
<comment type="caution">
    <text evidence="2">The sequence shown here is derived from an EMBL/GenBank/DDBJ whole genome shotgun (WGS) entry which is preliminary data.</text>
</comment>
<evidence type="ECO:0000256" key="1">
    <source>
        <dbReference type="SAM" id="MobiDB-lite"/>
    </source>
</evidence>
<protein>
    <submittedName>
        <fullName evidence="2">Uncharacterized protein</fullName>
    </submittedName>
</protein>
<dbReference type="AlphaFoldDB" id="A0A1U7JHB4"/>
<feature type="region of interest" description="Disordered" evidence="1">
    <location>
        <begin position="77"/>
        <end position="282"/>
    </location>
</feature>
<proteinExistence type="predicted"/>
<evidence type="ECO:0000313" key="3">
    <source>
        <dbReference type="Proteomes" id="UP000185783"/>
    </source>
</evidence>
<feature type="compositionally biased region" description="Basic and acidic residues" evidence="1">
    <location>
        <begin position="339"/>
        <end position="349"/>
    </location>
</feature>
<feature type="compositionally biased region" description="Polar residues" evidence="1">
    <location>
        <begin position="111"/>
        <end position="127"/>
    </location>
</feature>
<feature type="compositionally biased region" description="Low complexity" evidence="1">
    <location>
        <begin position="377"/>
        <end position="395"/>
    </location>
</feature>
<keyword evidence="3" id="KW-1185">Reference proteome</keyword>
<dbReference type="STRING" id="197461.A3843_10940"/>
<organism evidence="2 3">
    <name type="scientific">Pseudovibrio exalbescens</name>
    <dbReference type="NCBI Taxonomy" id="197461"/>
    <lineage>
        <taxon>Bacteria</taxon>
        <taxon>Pseudomonadati</taxon>
        <taxon>Pseudomonadota</taxon>
        <taxon>Alphaproteobacteria</taxon>
        <taxon>Hyphomicrobiales</taxon>
        <taxon>Stappiaceae</taxon>
        <taxon>Pseudovibrio</taxon>
    </lineage>
</organism>
<name>A0A1U7JHB4_9HYPH</name>
<dbReference type="Proteomes" id="UP000185783">
    <property type="component" value="Unassembled WGS sequence"/>
</dbReference>
<feature type="region of interest" description="Disordered" evidence="1">
    <location>
        <begin position="320"/>
        <end position="407"/>
    </location>
</feature>
<dbReference type="EMBL" id="LVVZ01000015">
    <property type="protein sequence ID" value="OKL44084.1"/>
    <property type="molecule type" value="Genomic_DNA"/>
</dbReference>
<feature type="compositionally biased region" description="Basic and acidic residues" evidence="1">
    <location>
        <begin position="220"/>
        <end position="258"/>
    </location>
</feature>
<feature type="compositionally biased region" description="Basic and acidic residues" evidence="1">
    <location>
        <begin position="177"/>
        <end position="193"/>
    </location>
</feature>
<sequence>MDGSMADYYSVLKKTINGLQENTGSARRGVYQRARSAIVKQLQNYDPPLTPSQITEEQLKLEEAIRKVEAEAARASLGLGAASSPQPVQPTSAPKPPAAPHSYGAAKTGGPTETQPAGTPSGSQPTPSAGAGEGPQKPSADTASHAAEKPDEGQDVFKQAVKAASDLGSAAHQANQKAREHFPEAPREKREPEFDSEASQAPSKTESPEAKASPASSKRPAREEDLWVPGEARKQARGDDDTSPKPETPKSVSRERPRGQSKRTAAKAASASASINDEGLKPSRMPQLIGLLIVLALLGAGGYALYSQKDDLMALIEPVQEETDSEAPPAEPAQPAEPQIKKNTDRLLNDDGSQVSPDARAVTTERVTSVSRDVTDDAASTDAPTPAAPQPQEIPAAEELDSVSVRTDTVRPAERITEQDTQTAVAQQGILYEEAATPGESGTASRGNVIWTLEPAGSGKQMVKAVAVMHERNVTVTMSLKPNTDDSLPASHLLELQFDLPGDFSGQGISEVPGIIMKPTEQARGEPLAGAAVKVSDNFFWIALSDAEAERVTNMKRLQEREWIDIPLLYNNGKRAILTFEKGVAGNRVISKAMESWN</sequence>
<gene>
    <name evidence="2" type="ORF">A3843_10940</name>
</gene>
<accession>A0A1U7JHB4</accession>